<dbReference type="RefSeq" id="WP_044519481.1">
    <property type="nucleotide sequence ID" value="NZ_HG322951.1"/>
</dbReference>
<accession>A0A7X6MN72</accession>
<gene>
    <name evidence="7" type="ORF">HGA11_02150</name>
</gene>
<dbReference type="GO" id="GO:0005886">
    <property type="term" value="C:plasma membrane"/>
    <property type="evidence" value="ECO:0007669"/>
    <property type="project" value="UniProtKB-SubCell"/>
</dbReference>
<dbReference type="PANTHER" id="PTHR30086">
    <property type="entry name" value="ARGININE EXPORTER PROTEIN ARGO"/>
    <property type="match status" value="1"/>
</dbReference>
<organism evidence="7 8">
    <name type="scientific">Mycolicibacterium septicum DSM 44393</name>
    <dbReference type="NCBI Taxonomy" id="1341646"/>
    <lineage>
        <taxon>Bacteria</taxon>
        <taxon>Bacillati</taxon>
        <taxon>Actinomycetota</taxon>
        <taxon>Actinomycetes</taxon>
        <taxon>Mycobacteriales</taxon>
        <taxon>Mycobacteriaceae</taxon>
        <taxon>Mycolicibacterium</taxon>
    </lineage>
</organism>
<evidence type="ECO:0000256" key="5">
    <source>
        <dbReference type="ARBA" id="ARBA00023136"/>
    </source>
</evidence>
<dbReference type="Proteomes" id="UP000518188">
    <property type="component" value="Unassembled WGS sequence"/>
</dbReference>
<reference evidence="7 8" key="1">
    <citation type="submission" date="2020-04" db="EMBL/GenBank/DDBJ databases">
        <title>MicrobeNet Type strains.</title>
        <authorList>
            <person name="Nicholson A.C."/>
        </authorList>
    </citation>
    <scope>NUCLEOTIDE SEQUENCE [LARGE SCALE GENOMIC DNA]</scope>
    <source>
        <strain evidence="7 8">ATCC 700731</strain>
    </source>
</reference>
<dbReference type="GO" id="GO:0015171">
    <property type="term" value="F:amino acid transmembrane transporter activity"/>
    <property type="evidence" value="ECO:0007669"/>
    <property type="project" value="TreeGrafter"/>
</dbReference>
<keyword evidence="2" id="KW-1003">Cell membrane</keyword>
<feature type="transmembrane region" description="Helical" evidence="6">
    <location>
        <begin position="148"/>
        <end position="176"/>
    </location>
</feature>
<evidence type="ECO:0000256" key="3">
    <source>
        <dbReference type="ARBA" id="ARBA00022692"/>
    </source>
</evidence>
<feature type="transmembrane region" description="Helical" evidence="6">
    <location>
        <begin position="114"/>
        <end position="136"/>
    </location>
</feature>
<dbReference type="PIRSF" id="PIRSF006324">
    <property type="entry name" value="LeuE"/>
    <property type="match status" value="1"/>
</dbReference>
<evidence type="ECO:0000313" key="7">
    <source>
        <dbReference type="EMBL" id="NKZ09764.1"/>
    </source>
</evidence>
<sequence length="207" mass="21666">MLVSLVSFIGAAVVVVLLPGPDTLVVVRSLVRGGTRSGILTSLGVLCGLVVWVAAAAIGLAALLRASEIGYEVLKIAGACYLVWMGVQSLRSLRQTAAEMAAPGTERAGMMQHGFTAGFLTDILNPKVGVFFLSFLPGFVPHGYPVGWATLTLGAIFIVLTAFYCAGLVVASGTISSWMQTPRIRRRLDTLTGVVLVGFGVRLATEA</sequence>
<protein>
    <submittedName>
        <fullName evidence="7">LysE family translocator</fullName>
    </submittedName>
</protein>
<evidence type="ECO:0000256" key="1">
    <source>
        <dbReference type="ARBA" id="ARBA00004651"/>
    </source>
</evidence>
<keyword evidence="5 6" id="KW-0472">Membrane</keyword>
<proteinExistence type="predicted"/>
<evidence type="ECO:0000313" key="8">
    <source>
        <dbReference type="Proteomes" id="UP000518188"/>
    </source>
</evidence>
<comment type="subcellular location">
    <subcellularLocation>
        <location evidence="1">Cell membrane</location>
        <topology evidence="1">Multi-pass membrane protein</topology>
    </subcellularLocation>
</comment>
<feature type="transmembrane region" description="Helical" evidence="6">
    <location>
        <begin position="39"/>
        <end position="64"/>
    </location>
</feature>
<dbReference type="PANTHER" id="PTHR30086:SF20">
    <property type="entry name" value="ARGININE EXPORTER PROTEIN ARGO-RELATED"/>
    <property type="match status" value="1"/>
</dbReference>
<keyword evidence="4 6" id="KW-1133">Transmembrane helix</keyword>
<keyword evidence="3 6" id="KW-0812">Transmembrane</keyword>
<dbReference type="AlphaFoldDB" id="A0A7X6MN72"/>
<dbReference type="EMBL" id="JAAXPJ010000001">
    <property type="protein sequence ID" value="NKZ09764.1"/>
    <property type="molecule type" value="Genomic_DNA"/>
</dbReference>
<name>A0A7X6MN72_9MYCO</name>
<feature type="transmembrane region" description="Helical" evidence="6">
    <location>
        <begin position="76"/>
        <end position="93"/>
    </location>
</feature>
<comment type="caution">
    <text evidence="7">The sequence shown here is derived from an EMBL/GenBank/DDBJ whole genome shotgun (WGS) entry which is preliminary data.</text>
</comment>
<evidence type="ECO:0000256" key="6">
    <source>
        <dbReference type="SAM" id="Phobius"/>
    </source>
</evidence>
<feature type="transmembrane region" description="Helical" evidence="6">
    <location>
        <begin position="6"/>
        <end position="27"/>
    </location>
</feature>
<evidence type="ECO:0000256" key="4">
    <source>
        <dbReference type="ARBA" id="ARBA00022989"/>
    </source>
</evidence>
<evidence type="ECO:0000256" key="2">
    <source>
        <dbReference type="ARBA" id="ARBA00022475"/>
    </source>
</evidence>
<dbReference type="InterPro" id="IPR001123">
    <property type="entry name" value="LeuE-type"/>
</dbReference>
<dbReference type="Pfam" id="PF01810">
    <property type="entry name" value="LysE"/>
    <property type="match status" value="1"/>
</dbReference>